<keyword evidence="2" id="KW-0012">Acyltransferase</keyword>
<reference evidence="3" key="1">
    <citation type="submission" date="2025-05" db="UniProtKB">
        <authorList>
            <consortium name="RefSeq"/>
        </authorList>
    </citation>
    <scope>NUCLEOTIDE SEQUENCE [LARGE SCALE GENOMIC DNA]</scope>
</reference>
<dbReference type="GO" id="GO:0016747">
    <property type="term" value="F:acyltransferase activity, transferring groups other than amino-acyl groups"/>
    <property type="evidence" value="ECO:0007669"/>
    <property type="project" value="UniProtKB-ARBA"/>
</dbReference>
<dbReference type="InterPro" id="IPR023213">
    <property type="entry name" value="CAT-like_dom_sf"/>
</dbReference>
<protein>
    <submittedName>
        <fullName evidence="4">Malonyl-coenzyme:anthocyanin 5-O-glucoside-6'''-O-malonyltransferase-like</fullName>
    </submittedName>
</protein>
<name>A0AB40C9J7_DIOCR</name>
<organism evidence="3 4">
    <name type="scientific">Dioscorea cayennensis subsp. rotundata</name>
    <name type="common">White Guinea yam</name>
    <name type="synonym">Dioscorea rotundata</name>
    <dbReference type="NCBI Taxonomy" id="55577"/>
    <lineage>
        <taxon>Eukaryota</taxon>
        <taxon>Viridiplantae</taxon>
        <taxon>Streptophyta</taxon>
        <taxon>Embryophyta</taxon>
        <taxon>Tracheophyta</taxon>
        <taxon>Spermatophyta</taxon>
        <taxon>Magnoliopsida</taxon>
        <taxon>Liliopsida</taxon>
        <taxon>Dioscoreales</taxon>
        <taxon>Dioscoreaceae</taxon>
        <taxon>Dioscorea</taxon>
    </lineage>
</organism>
<evidence type="ECO:0000256" key="1">
    <source>
        <dbReference type="ARBA" id="ARBA00022679"/>
    </source>
</evidence>
<proteinExistence type="predicted"/>
<dbReference type="Gene3D" id="3.30.559.10">
    <property type="entry name" value="Chloramphenicol acetyltransferase-like domain"/>
    <property type="match status" value="2"/>
</dbReference>
<evidence type="ECO:0000313" key="3">
    <source>
        <dbReference type="Proteomes" id="UP001515500"/>
    </source>
</evidence>
<dbReference type="Proteomes" id="UP001515500">
    <property type="component" value="Chromosome 1"/>
</dbReference>
<sequence>MVNKMGLPSPSKTRSFEPSAPLFTFTFTFTSSSSSAMASSSTQKPLKILEQSHVSPPPDSVPSTTIPLTFFDIIWLFSGPVQRLFFYSFPHSTSHFINYHLPTLKTSLSLTLQSFFPLSGHVRQLGNEFELFYIDGDSVSFTVAESNSDFKTLSGHQPRSFKTLLSLSPALKPIPGELIGGPLMAIQVTVFPNQGLCLGISINHVACDGTSSMNFMKSWAATCRAGAGSPVLAVPPVYDRSMVVDPANLSSIYYKASMEAAKAAEAAAAAETLTLACSKSTSGDHEENMGLVSATFTLRKDQLEKLKKMMGSKSSTFVVACAHAWTCLMRSRRQPEERTAYAAFAVDCRHRLEPPLPEGYFGNCVGAAFAEANAGEMIGEEGVKVAGEVLKKAVEELGGGVLRGAEKWLEKVIEVLPKRPLSVAGSPKFKVYETDFGWGSPEKVEVVSLEKNGSLSMAESGKEEGGVEIGLVLTKEEMEEFSLAFHA</sequence>
<dbReference type="AlphaFoldDB" id="A0AB40C9J7"/>
<dbReference type="GeneID" id="120273195"/>
<reference evidence="4" key="2">
    <citation type="submission" date="2025-08" db="UniProtKB">
        <authorList>
            <consortium name="RefSeq"/>
        </authorList>
    </citation>
    <scope>IDENTIFICATION</scope>
</reference>
<keyword evidence="1" id="KW-0808">Transferase</keyword>
<keyword evidence="3" id="KW-1185">Reference proteome</keyword>
<dbReference type="RefSeq" id="XP_039135793.1">
    <property type="nucleotide sequence ID" value="XM_039279859.1"/>
</dbReference>
<dbReference type="PANTHER" id="PTHR31625">
    <property type="match status" value="1"/>
</dbReference>
<dbReference type="InterPro" id="IPR051504">
    <property type="entry name" value="Plant_metabolite_acyltrans"/>
</dbReference>
<dbReference type="Pfam" id="PF02458">
    <property type="entry name" value="Transferase"/>
    <property type="match status" value="1"/>
</dbReference>
<dbReference type="SUPFAM" id="SSF52777">
    <property type="entry name" value="CoA-dependent acyltransferases"/>
    <property type="match status" value="1"/>
</dbReference>
<accession>A0AB40C9J7</accession>
<evidence type="ECO:0000313" key="4">
    <source>
        <dbReference type="RefSeq" id="XP_039135793.1"/>
    </source>
</evidence>
<evidence type="ECO:0000256" key="2">
    <source>
        <dbReference type="ARBA" id="ARBA00023315"/>
    </source>
</evidence>
<gene>
    <name evidence="4" type="primary">LOC120273195</name>
</gene>